<evidence type="ECO:0000256" key="1">
    <source>
        <dbReference type="SAM" id="MobiDB-lite"/>
    </source>
</evidence>
<gene>
    <name evidence="2" type="ORF">GC106_4450</name>
</gene>
<dbReference type="InterPro" id="IPR050772">
    <property type="entry name" value="Hydratase-Decarb/MhpD_sf"/>
</dbReference>
<reference evidence="2 3" key="1">
    <citation type="submission" date="2020-01" db="EMBL/GenBank/DDBJ databases">
        <title>Kibdelosporangium persica a novel Actinomycetes from a hot desert in Iran.</title>
        <authorList>
            <person name="Safaei N."/>
            <person name="Zaburannyi N."/>
            <person name="Mueller R."/>
            <person name="Wink J."/>
        </authorList>
    </citation>
    <scope>NUCLEOTIDE SEQUENCE [LARGE SCALE GENOMIC DNA]</scope>
    <source>
        <strain evidence="2 3">4NS15</strain>
    </source>
</reference>
<protein>
    <recommendedName>
        <fullName evidence="4">2-keto-4-pentenoate hydratase</fullName>
    </recommendedName>
</protein>
<dbReference type="InterPro" id="IPR036663">
    <property type="entry name" value="Fumarylacetoacetase_C_sf"/>
</dbReference>
<feature type="compositionally biased region" description="Basic residues" evidence="1">
    <location>
        <begin position="122"/>
        <end position="132"/>
    </location>
</feature>
<evidence type="ECO:0008006" key="4">
    <source>
        <dbReference type="Google" id="ProtNLM"/>
    </source>
</evidence>
<accession>A0ABX2EW70</accession>
<proteinExistence type="predicted"/>
<dbReference type="SUPFAM" id="SSF56529">
    <property type="entry name" value="FAH"/>
    <property type="match status" value="1"/>
</dbReference>
<dbReference type="EMBL" id="JAAATY010000001">
    <property type="protein sequence ID" value="NRN63244.1"/>
    <property type="molecule type" value="Genomic_DNA"/>
</dbReference>
<evidence type="ECO:0000313" key="3">
    <source>
        <dbReference type="Proteomes" id="UP000763557"/>
    </source>
</evidence>
<feature type="region of interest" description="Disordered" evidence="1">
    <location>
        <begin position="72"/>
        <end position="144"/>
    </location>
</feature>
<sequence>MALDVQAAAATLLRAYRTGEPVEPLVTLFDGLDVDGAYAVQLAQVEQWIADGAVVRGHKVGLTSAAMRRQLGVDQPDFGHLTDPDVPHRDRGHRHLGVPPATSRAGDRVHPRRAADRSWRDRRGRGRRRRPGGARAGDHRLPGA</sequence>
<name>A0ABX2EW70_9PSEU</name>
<organism evidence="2 3">
    <name type="scientific">Kibdelosporangium persicum</name>
    <dbReference type="NCBI Taxonomy" id="2698649"/>
    <lineage>
        <taxon>Bacteria</taxon>
        <taxon>Bacillati</taxon>
        <taxon>Actinomycetota</taxon>
        <taxon>Actinomycetes</taxon>
        <taxon>Pseudonocardiales</taxon>
        <taxon>Pseudonocardiaceae</taxon>
        <taxon>Kibdelosporangium</taxon>
    </lineage>
</organism>
<feature type="compositionally biased region" description="Basic and acidic residues" evidence="1">
    <location>
        <begin position="80"/>
        <end position="89"/>
    </location>
</feature>
<dbReference type="PANTHER" id="PTHR30143">
    <property type="entry name" value="ACID HYDRATASE"/>
    <property type="match status" value="1"/>
</dbReference>
<feature type="compositionally biased region" description="Basic and acidic residues" evidence="1">
    <location>
        <begin position="105"/>
        <end position="121"/>
    </location>
</feature>
<dbReference type="Proteomes" id="UP000763557">
    <property type="component" value="Unassembled WGS sequence"/>
</dbReference>
<dbReference type="Gene3D" id="3.90.850.10">
    <property type="entry name" value="Fumarylacetoacetase-like, C-terminal domain"/>
    <property type="match status" value="1"/>
</dbReference>
<evidence type="ECO:0000313" key="2">
    <source>
        <dbReference type="EMBL" id="NRN63244.1"/>
    </source>
</evidence>
<dbReference type="PANTHER" id="PTHR30143:SF0">
    <property type="entry name" value="2-KETO-4-PENTENOATE HYDRATASE"/>
    <property type="match status" value="1"/>
</dbReference>
<keyword evidence="3" id="KW-1185">Reference proteome</keyword>
<comment type="caution">
    <text evidence="2">The sequence shown here is derived from an EMBL/GenBank/DDBJ whole genome shotgun (WGS) entry which is preliminary data.</text>
</comment>